<dbReference type="PANTHER" id="PTHR14456:SF2">
    <property type="entry name" value="INOSITOL-PENTAKISPHOSPHATE 2-KINASE"/>
    <property type="match status" value="1"/>
</dbReference>
<evidence type="ECO:0000256" key="1">
    <source>
        <dbReference type="ARBA" id="ARBA00001774"/>
    </source>
</evidence>
<dbReference type="OrthoDB" id="272370at2759"/>
<keyword evidence="4 8" id="KW-0808">Transferase</keyword>
<sequence>MNDGNHYRTATSPNPSADTQPSDWAYIAEGGAHIVFSYQGQSKTYATRALRVRKPSATTESLAQAEENDVSGQWRRNILPKLVPRQLLTTSREVTLEEGWYKELLAMVDVVRPAQRKSAIDLAAKGDRRGVLLEDLTSNVDDDGAITVAIEIKPKWGFLPCAGHLQPPESVSIKSHVSRFRLHQHFRGRADDPPYDPLDLFSGDKMRMRTALDGLWTMWEISRGKSNNWKVFIGSKEISPDDLQRGLLPMGGDDLVTNITQLTLSALQTSSALPLLKNLQQNLDPIDISSLAALFQAEHPNSPIFDPDLIAEVSAVELNSFVDIYISDPQAGQRMDSWSLRERIIAYALSAIFKDCSLFIRGVLKHAEDGAWRLVSGGESVKVIDLDLKPVKNIQKWAETDEKVWKHWLKTKGTR</sequence>
<evidence type="ECO:0000256" key="4">
    <source>
        <dbReference type="ARBA" id="ARBA00022679"/>
    </source>
</evidence>
<evidence type="ECO:0000313" key="11">
    <source>
        <dbReference type="Proteomes" id="UP000199727"/>
    </source>
</evidence>
<evidence type="ECO:0000256" key="9">
    <source>
        <dbReference type="SAM" id="MobiDB-lite"/>
    </source>
</evidence>
<comment type="domain">
    <text evidence="8">The EXKPK motif is conserved in inositol-pentakisphosphate 2-kinases of both family 1 and 2.</text>
</comment>
<dbReference type="PANTHER" id="PTHR14456">
    <property type="entry name" value="INOSITOL POLYPHOSPHATE KINASE 1"/>
    <property type="match status" value="1"/>
</dbReference>
<evidence type="ECO:0000256" key="2">
    <source>
        <dbReference type="ARBA" id="ARBA00012023"/>
    </source>
</evidence>
<dbReference type="Pfam" id="PF06090">
    <property type="entry name" value="Ins_P5_2-kin"/>
    <property type="match status" value="1"/>
</dbReference>
<evidence type="ECO:0000256" key="8">
    <source>
        <dbReference type="RuleBase" id="RU364126"/>
    </source>
</evidence>
<feature type="region of interest" description="Disordered" evidence="9">
    <location>
        <begin position="1"/>
        <end position="22"/>
    </location>
</feature>
<keyword evidence="7 8" id="KW-0067">ATP-binding</keyword>
<dbReference type="InterPro" id="IPR009286">
    <property type="entry name" value="Ins_P5_2-kin"/>
</dbReference>
<dbReference type="AlphaFoldDB" id="A0A854QLR5"/>
<dbReference type="GO" id="GO:0005524">
    <property type="term" value="F:ATP binding"/>
    <property type="evidence" value="ECO:0007669"/>
    <property type="project" value="UniProtKB-KW"/>
</dbReference>
<evidence type="ECO:0000313" key="10">
    <source>
        <dbReference type="EMBL" id="OXG22495.1"/>
    </source>
</evidence>
<accession>A0A854QLR5</accession>
<dbReference type="GO" id="GO:0032958">
    <property type="term" value="P:inositol phosphate biosynthetic process"/>
    <property type="evidence" value="ECO:0007669"/>
    <property type="project" value="TreeGrafter"/>
</dbReference>
<evidence type="ECO:0000256" key="7">
    <source>
        <dbReference type="ARBA" id="ARBA00022840"/>
    </source>
</evidence>
<dbReference type="EC" id="2.7.1.158" evidence="2 8"/>
<dbReference type="EMBL" id="AMKT01000040">
    <property type="protein sequence ID" value="OXG22495.1"/>
    <property type="molecule type" value="Genomic_DNA"/>
</dbReference>
<reference evidence="10 11" key="1">
    <citation type="submission" date="2017-06" db="EMBL/GenBank/DDBJ databases">
        <title>Global population genomics of the pathogenic fungus Cryptococcus neoformans var. grubii.</title>
        <authorList>
            <person name="Cuomo C."/>
            <person name="Litvintseva A."/>
            <person name="Chen Y."/>
            <person name="Young S."/>
            <person name="Zeng Q."/>
            <person name="Chapman S."/>
            <person name="Gujja S."/>
            <person name="Saif S."/>
            <person name="Birren B."/>
        </authorList>
    </citation>
    <scope>NUCLEOTIDE SEQUENCE [LARGE SCALE GENOMIC DNA]</scope>
    <source>
        <strain evidence="10 11">Tu259-1</strain>
    </source>
</reference>
<feature type="compositionally biased region" description="Polar residues" evidence="9">
    <location>
        <begin position="8"/>
        <end position="22"/>
    </location>
</feature>
<dbReference type="Proteomes" id="UP000199727">
    <property type="component" value="Unassembled WGS sequence"/>
</dbReference>
<dbReference type="Gene3D" id="3.30.200.110">
    <property type="entry name" value="Inositol-pentakisphosphate 2-kinase, N-lobe"/>
    <property type="match status" value="1"/>
</dbReference>
<keyword evidence="5 8" id="KW-0547">Nucleotide-binding</keyword>
<keyword evidence="6 8" id="KW-0418">Kinase</keyword>
<name>A0A854QLR5_CRYNE</name>
<dbReference type="InterPro" id="IPR043001">
    <property type="entry name" value="IP5_2-K_N_lobe"/>
</dbReference>
<comment type="catalytic activity">
    <reaction evidence="1 8">
        <text>1D-myo-inositol 1,3,4,5,6-pentakisphosphate + ATP = 1D-myo-inositol hexakisphosphate + ADP + H(+)</text>
        <dbReference type="Rhea" id="RHEA:20313"/>
        <dbReference type="ChEBI" id="CHEBI:15378"/>
        <dbReference type="ChEBI" id="CHEBI:30616"/>
        <dbReference type="ChEBI" id="CHEBI:57733"/>
        <dbReference type="ChEBI" id="CHEBI:58130"/>
        <dbReference type="ChEBI" id="CHEBI:456216"/>
        <dbReference type="EC" id="2.7.1.158"/>
    </reaction>
</comment>
<evidence type="ECO:0000256" key="6">
    <source>
        <dbReference type="ARBA" id="ARBA00022777"/>
    </source>
</evidence>
<comment type="function">
    <text evidence="8">Phosphorylates Ins(1,3,4,5,6)P5 at position 2 to form Ins(1,2,3,4,5,6)P6 (InsP6 or phytate).</text>
</comment>
<proteinExistence type="predicted"/>
<dbReference type="GO" id="GO:0035299">
    <property type="term" value="F:inositol-1,3,4,5,6-pentakisphosphate 2-kinase activity"/>
    <property type="evidence" value="ECO:0007669"/>
    <property type="project" value="UniProtKB-EC"/>
</dbReference>
<gene>
    <name evidence="10" type="ORF">C361_03158</name>
</gene>
<organism evidence="10 11">
    <name type="scientific">Cryptococcus neoformans Tu259-1</name>
    <dbReference type="NCBI Taxonomy" id="1230072"/>
    <lineage>
        <taxon>Eukaryota</taxon>
        <taxon>Fungi</taxon>
        <taxon>Dikarya</taxon>
        <taxon>Basidiomycota</taxon>
        <taxon>Agaricomycotina</taxon>
        <taxon>Tremellomycetes</taxon>
        <taxon>Tremellales</taxon>
        <taxon>Cryptococcaceae</taxon>
        <taxon>Cryptococcus</taxon>
        <taxon>Cryptococcus neoformans species complex</taxon>
    </lineage>
</organism>
<evidence type="ECO:0000256" key="5">
    <source>
        <dbReference type="ARBA" id="ARBA00022741"/>
    </source>
</evidence>
<protein>
    <recommendedName>
        <fullName evidence="3 8">Inositol-pentakisphosphate 2-kinase</fullName>
        <ecNumber evidence="2 8">2.7.1.158</ecNumber>
    </recommendedName>
</protein>
<evidence type="ECO:0000256" key="3">
    <source>
        <dbReference type="ARBA" id="ARBA00014846"/>
    </source>
</evidence>
<dbReference type="GO" id="GO:0005634">
    <property type="term" value="C:nucleus"/>
    <property type="evidence" value="ECO:0007669"/>
    <property type="project" value="TreeGrafter"/>
</dbReference>
<comment type="caution">
    <text evidence="10">The sequence shown here is derived from an EMBL/GenBank/DDBJ whole genome shotgun (WGS) entry which is preliminary data.</text>
</comment>